<keyword evidence="4 8" id="KW-0489">Methyltransferase</keyword>
<dbReference type="InterPro" id="IPR003358">
    <property type="entry name" value="tRNA_(Gua-N-7)_MeTrfase_Trmb"/>
</dbReference>
<keyword evidence="6" id="KW-0949">S-adenosyl-L-methionine</keyword>
<dbReference type="GO" id="GO:0043527">
    <property type="term" value="C:tRNA methyltransferase complex"/>
    <property type="evidence" value="ECO:0007669"/>
    <property type="project" value="TreeGrafter"/>
</dbReference>
<dbReference type="GO" id="GO:0008176">
    <property type="term" value="F:tRNA (guanine(46)-N7)-methyltransferase activity"/>
    <property type="evidence" value="ECO:0007669"/>
    <property type="project" value="UniProtKB-EC"/>
</dbReference>
<dbReference type="EC" id="2.1.1.33" evidence="3"/>
<evidence type="ECO:0000256" key="1">
    <source>
        <dbReference type="ARBA" id="ARBA00000142"/>
    </source>
</evidence>
<dbReference type="HAMAP" id="MF_01057">
    <property type="entry name" value="tRNA_methyltr_TrmB"/>
    <property type="match status" value="1"/>
</dbReference>
<gene>
    <name evidence="8" type="primary">trmB</name>
    <name evidence="8" type="ORF">CARN2_1600</name>
</gene>
<comment type="catalytic activity">
    <reaction evidence="1">
        <text>guanosine(46) in tRNA + S-adenosyl-L-methionine = N(7)-methylguanosine(46) in tRNA + S-adenosyl-L-homocysteine</text>
        <dbReference type="Rhea" id="RHEA:42708"/>
        <dbReference type="Rhea" id="RHEA-COMP:10188"/>
        <dbReference type="Rhea" id="RHEA-COMP:10189"/>
        <dbReference type="ChEBI" id="CHEBI:57856"/>
        <dbReference type="ChEBI" id="CHEBI:59789"/>
        <dbReference type="ChEBI" id="CHEBI:74269"/>
        <dbReference type="ChEBI" id="CHEBI:74480"/>
        <dbReference type="EC" id="2.1.1.33"/>
    </reaction>
</comment>
<evidence type="ECO:0000256" key="4">
    <source>
        <dbReference type="ARBA" id="ARBA00022603"/>
    </source>
</evidence>
<reference evidence="8" key="1">
    <citation type="submission" date="2009-10" db="EMBL/GenBank/DDBJ databases">
        <title>Diversity of trophic interactions inside an arsenic-rich microbial ecosystem.</title>
        <authorList>
            <person name="Bertin P.N."/>
            <person name="Heinrich-Salmeron A."/>
            <person name="Pelletier E."/>
            <person name="Goulhen-Chollet F."/>
            <person name="Arsene-Ploetze F."/>
            <person name="Gallien S."/>
            <person name="Calteau A."/>
            <person name="Vallenet D."/>
            <person name="Casiot C."/>
            <person name="Chane-Woon-Ming B."/>
            <person name="Giloteaux L."/>
            <person name="Barakat M."/>
            <person name="Bonnefoy V."/>
            <person name="Bruneel O."/>
            <person name="Chandler M."/>
            <person name="Cleiss J."/>
            <person name="Duran R."/>
            <person name="Elbaz-Poulichet F."/>
            <person name="Fonknechten N."/>
            <person name="Lauga B."/>
            <person name="Mornico D."/>
            <person name="Ortet P."/>
            <person name="Schaeffer C."/>
            <person name="Siguier P."/>
            <person name="Alexander Thil Smith A."/>
            <person name="Van Dorsselaer A."/>
            <person name="Weissenbach J."/>
            <person name="Medigue C."/>
            <person name="Le Paslier D."/>
        </authorList>
    </citation>
    <scope>NUCLEOTIDE SEQUENCE</scope>
</reference>
<protein>
    <recommendedName>
        <fullName evidence="3">tRNA (guanine(46)-N(7))-methyltransferase</fullName>
        <ecNumber evidence="3">2.1.1.33</ecNumber>
    </recommendedName>
</protein>
<evidence type="ECO:0000256" key="2">
    <source>
        <dbReference type="ARBA" id="ARBA00005217"/>
    </source>
</evidence>
<keyword evidence="5 8" id="KW-0808">Transferase</keyword>
<name>E6PPY7_9ZZZZ</name>
<dbReference type="Pfam" id="PF02390">
    <property type="entry name" value="Methyltransf_4"/>
    <property type="match status" value="1"/>
</dbReference>
<comment type="pathway">
    <text evidence="2">tRNA modification.</text>
</comment>
<sequence length="279" mass="29992">MGSIPIARSTHIAAKLSGPAGFFTPASLSFSAMPAAPSPEPVQAAAGSTPANALRARGIRSFVLRTGRTTTGQARALAELGPHFVLPYASLAANWDAVFGRTAPRILEVGFGMGEATAQIAQAQPERDFIGVEVHTPGVGALLLRIEKLGLVNQRIVQHDAVEVLRDMVVPNALAGVHVYFPDPWHKKRHHKRRLIQPGFVELAASRLAPGGYLHCATDWGPYAEHMLEVLSASESLVNTAAGYAPRPAWRPLSKFEQRGLRLGHGVWDLVFEKRAISG</sequence>
<evidence type="ECO:0000313" key="8">
    <source>
        <dbReference type="EMBL" id="CBH96990.1"/>
    </source>
</evidence>
<dbReference type="FunFam" id="3.40.50.150:FF:000035">
    <property type="entry name" value="tRNA (guanine-N(7)-)-methyltransferase"/>
    <property type="match status" value="1"/>
</dbReference>
<dbReference type="PROSITE" id="PS51625">
    <property type="entry name" value="SAM_MT_TRMB"/>
    <property type="match status" value="1"/>
</dbReference>
<dbReference type="SUPFAM" id="SSF53335">
    <property type="entry name" value="S-adenosyl-L-methionine-dependent methyltransferases"/>
    <property type="match status" value="1"/>
</dbReference>
<dbReference type="Gene3D" id="3.40.50.150">
    <property type="entry name" value="Vaccinia Virus protein VP39"/>
    <property type="match status" value="1"/>
</dbReference>
<dbReference type="CDD" id="cd02440">
    <property type="entry name" value="AdoMet_MTases"/>
    <property type="match status" value="1"/>
</dbReference>
<comment type="caution">
    <text evidence="8">The sequence shown here is derived from an EMBL/GenBank/DDBJ whole genome shotgun (WGS) entry which is preliminary data.</text>
</comment>
<evidence type="ECO:0000256" key="5">
    <source>
        <dbReference type="ARBA" id="ARBA00022679"/>
    </source>
</evidence>
<dbReference type="InterPro" id="IPR055361">
    <property type="entry name" value="tRNA_methyltr_TrmB_bact"/>
</dbReference>
<accession>E6PPY7</accession>
<dbReference type="PANTHER" id="PTHR23417:SF14">
    <property type="entry name" value="PENTACOTRIPEPTIDE-REPEAT REGION OF PRORP DOMAIN-CONTAINING PROTEIN"/>
    <property type="match status" value="1"/>
</dbReference>
<dbReference type="NCBIfam" id="TIGR00091">
    <property type="entry name" value="tRNA (guanosine(46)-N7)-methyltransferase TrmB"/>
    <property type="match status" value="1"/>
</dbReference>
<proteinExistence type="inferred from homology"/>
<dbReference type="InterPro" id="IPR029063">
    <property type="entry name" value="SAM-dependent_MTases_sf"/>
</dbReference>
<dbReference type="AlphaFoldDB" id="E6PPY7"/>
<organism evidence="8">
    <name type="scientific">mine drainage metagenome</name>
    <dbReference type="NCBI Taxonomy" id="410659"/>
    <lineage>
        <taxon>unclassified sequences</taxon>
        <taxon>metagenomes</taxon>
        <taxon>ecological metagenomes</taxon>
    </lineage>
</organism>
<evidence type="ECO:0000256" key="6">
    <source>
        <dbReference type="ARBA" id="ARBA00022691"/>
    </source>
</evidence>
<evidence type="ECO:0000256" key="7">
    <source>
        <dbReference type="ARBA" id="ARBA00022694"/>
    </source>
</evidence>
<dbReference type="PANTHER" id="PTHR23417">
    <property type="entry name" value="3-DEOXY-D-MANNO-OCTULOSONIC-ACID TRANSFERASE/TRNA GUANINE-N 7 - -METHYLTRANSFERASE"/>
    <property type="match status" value="1"/>
</dbReference>
<dbReference type="EMBL" id="CABM01000039">
    <property type="protein sequence ID" value="CBH96990.1"/>
    <property type="molecule type" value="Genomic_DNA"/>
</dbReference>
<evidence type="ECO:0000256" key="3">
    <source>
        <dbReference type="ARBA" id="ARBA00011977"/>
    </source>
</evidence>
<keyword evidence="7" id="KW-0819">tRNA processing</keyword>